<dbReference type="KEGG" id="mmg:MTBMA_c13660"/>
<dbReference type="InterPro" id="IPR000587">
    <property type="entry name" value="Creatinase_N"/>
</dbReference>
<dbReference type="SUPFAM" id="SSF55920">
    <property type="entry name" value="Creatinase/aminopeptidase"/>
    <property type="match status" value="1"/>
</dbReference>
<dbReference type="InterPro" id="IPR000994">
    <property type="entry name" value="Pept_M24"/>
</dbReference>
<keyword evidence="4" id="KW-1185">Reference proteome</keyword>
<reference evidence="3 4" key="2">
    <citation type="journal article" date="2010" name="J. Bacteriol.">
        <title>Complete genome sequence of Methanothermobacter marburgensis, a methanoarchaeon model organism.</title>
        <authorList>
            <person name="Liesegang H."/>
            <person name="Kaster A.K."/>
            <person name="Wiezer A."/>
            <person name="Goenrich M."/>
            <person name="Wollherr A."/>
            <person name="Seedorf H."/>
            <person name="Gottschalk G."/>
            <person name="Thauer R.K."/>
        </authorList>
    </citation>
    <scope>NUCLEOTIDE SEQUENCE [LARGE SCALE GENOMIC DNA]</scope>
    <source>
        <strain evidence="4">ATCC BAA-927 / DSM 2133 / JCM 14651 / NBRC 100331 / OCM 82 / Marburg</strain>
    </source>
</reference>
<name>D9PXK5_METTM</name>
<evidence type="ECO:0000313" key="4">
    <source>
        <dbReference type="Proteomes" id="UP000000345"/>
    </source>
</evidence>
<dbReference type="AlphaFoldDB" id="D9PXK5"/>
<dbReference type="InterPro" id="IPR029149">
    <property type="entry name" value="Creatin/AminoP/Spt16_N"/>
</dbReference>
<feature type="domain" description="Peptidase M24" evidence="1">
    <location>
        <begin position="123"/>
        <end position="314"/>
    </location>
</feature>
<dbReference type="SUPFAM" id="SSF53092">
    <property type="entry name" value="Creatinase/prolidase N-terminal domain"/>
    <property type="match status" value="1"/>
</dbReference>
<feature type="domain" description="Creatinase N-terminal" evidence="2">
    <location>
        <begin position="14"/>
        <end position="97"/>
    </location>
</feature>
<dbReference type="InterPro" id="IPR050659">
    <property type="entry name" value="Peptidase_M24B"/>
</dbReference>
<evidence type="ECO:0000259" key="2">
    <source>
        <dbReference type="Pfam" id="PF01321"/>
    </source>
</evidence>
<sequence>MERIEGALEAISGKAEVALITKRENIYYLTGFMPTVTAFLFLSDEPVLFVNEMDLESAAGREVRVEVFKKVSDVSDMVELRAVAVEPSMPVGLIERIGLGRDFQVMDPIADLRMVKDREEIRRIKAALKIAEESFKKIEFSGSESEVAARLDYLMRLGGSEGVSFDTIVTSASRSSIPHAVPTSNDLGSPLLVDWGAVHSGYHSDTTRTLVESEREHEILEVVIEAKREGLKVAKPGVRACEVDSAVRGVIEEYGYADKFIHSSGHGVGLEVHERPSLSADDKTVLTRGMVLTIEPGIYLPGEFGVRVEDMFVVGGGVMNSLPDHLR</sequence>
<dbReference type="HOGENOM" id="CLU_017266_4_2_2"/>
<dbReference type="STRING" id="79929.MTBMA_c13660"/>
<dbReference type="Proteomes" id="UP000000345">
    <property type="component" value="Chromosome"/>
</dbReference>
<dbReference type="RefSeq" id="WP_013296165.1">
    <property type="nucleotide sequence ID" value="NC_014408.1"/>
</dbReference>
<dbReference type="InterPro" id="IPR036005">
    <property type="entry name" value="Creatinase/aminopeptidase-like"/>
</dbReference>
<protein>
    <submittedName>
        <fullName evidence="3">Predicted Xaa-Pro dipeptidase</fullName>
    </submittedName>
</protein>
<organism evidence="3 4">
    <name type="scientific">Methanothermobacter marburgensis (strain ATCC BAA-927 / DSM 2133 / JCM 14651 / NBRC 100331 / OCM 82 / Marburg)</name>
    <name type="common">Methanobacterium thermoautotrophicum</name>
    <dbReference type="NCBI Taxonomy" id="79929"/>
    <lineage>
        <taxon>Archaea</taxon>
        <taxon>Methanobacteriati</taxon>
        <taxon>Methanobacteriota</taxon>
        <taxon>Methanomada group</taxon>
        <taxon>Methanobacteria</taxon>
        <taxon>Methanobacteriales</taxon>
        <taxon>Methanobacteriaceae</taxon>
        <taxon>Methanothermobacter</taxon>
    </lineage>
</organism>
<dbReference type="PATRIC" id="fig|79929.8.peg.1330"/>
<dbReference type="PaxDb" id="79929-MTBMA_c13660"/>
<dbReference type="PANTHER" id="PTHR46112:SF2">
    <property type="entry name" value="XAA-PRO AMINOPEPTIDASE P-RELATED"/>
    <property type="match status" value="1"/>
</dbReference>
<accession>D9PXK5</accession>
<dbReference type="Gene3D" id="3.40.350.10">
    <property type="entry name" value="Creatinase/prolidase N-terminal domain"/>
    <property type="match status" value="1"/>
</dbReference>
<dbReference type="PANTHER" id="PTHR46112">
    <property type="entry name" value="AMINOPEPTIDASE"/>
    <property type="match status" value="1"/>
</dbReference>
<reference key="1">
    <citation type="submission" date="2009-08" db="EMBL/GenBank/DDBJ databases">
        <title>The genome sequence of Methanothermobacter marburgensis.</title>
        <authorList>
            <person name="Kaster A."/>
            <person name="Seedorf H."/>
            <person name="Goenrich M."/>
            <person name="Wiezer A."/>
            <person name="Liesegang H."/>
            <person name="Thauer R."/>
            <person name="Gottschalk G."/>
        </authorList>
    </citation>
    <scope>NUCLEOTIDE SEQUENCE</scope>
    <source>
        <strain>Marburg</strain>
    </source>
</reference>
<dbReference type="EMBL" id="CP001710">
    <property type="protein sequence ID" value="ADL58953.1"/>
    <property type="molecule type" value="Genomic_DNA"/>
</dbReference>
<evidence type="ECO:0000259" key="1">
    <source>
        <dbReference type="Pfam" id="PF00557"/>
    </source>
</evidence>
<evidence type="ECO:0000313" key="3">
    <source>
        <dbReference type="EMBL" id="ADL58953.1"/>
    </source>
</evidence>
<gene>
    <name evidence="3" type="primary">pepQ</name>
    <name evidence="3" type="ordered locus">MTBMA_c13660</name>
</gene>
<dbReference type="GeneID" id="77400142"/>
<dbReference type="Gene3D" id="3.90.230.10">
    <property type="entry name" value="Creatinase/methionine aminopeptidase superfamily"/>
    <property type="match status" value="1"/>
</dbReference>
<dbReference type="Pfam" id="PF00557">
    <property type="entry name" value="Peptidase_M24"/>
    <property type="match status" value="1"/>
</dbReference>
<proteinExistence type="predicted"/>
<dbReference type="Pfam" id="PF01321">
    <property type="entry name" value="Creatinase_N"/>
    <property type="match status" value="1"/>
</dbReference>